<feature type="domain" description="Isochorismatase-like" evidence="2">
    <location>
        <begin position="30"/>
        <end position="193"/>
    </location>
</feature>
<dbReference type="Gene3D" id="3.40.50.850">
    <property type="entry name" value="Isochorismatase-like"/>
    <property type="match status" value="1"/>
</dbReference>
<dbReference type="InterPro" id="IPR050272">
    <property type="entry name" value="Isochorismatase-like_hydrls"/>
</dbReference>
<dbReference type="RefSeq" id="WP_146975523.1">
    <property type="nucleotide sequence ID" value="NZ_VOSL01000058.1"/>
</dbReference>
<reference evidence="3 4" key="1">
    <citation type="submission" date="2019-08" db="EMBL/GenBank/DDBJ databases">
        <title>Bradymonadales sp. TMQ2.</title>
        <authorList>
            <person name="Liang Q."/>
        </authorList>
    </citation>
    <scope>NUCLEOTIDE SEQUENCE [LARGE SCALE GENOMIC DNA]</scope>
    <source>
        <strain evidence="3 4">TMQ2</strain>
    </source>
</reference>
<dbReference type="PRINTS" id="PR01398">
    <property type="entry name" value="ISCHRISMTASE"/>
</dbReference>
<sequence>MTLTGLPDKSSLELPELPLTPTLTLDPSRTALIVVDMQNDFVDPDGSLFVPAAPSTLPAIEALVERARKSGARVVFTQDTHTSDDREFEIWPVHCMLGSRGWQIVDRLSPQPGDHVVQKARYDAFYGTELEHYLSRIWKIETVIIVGTVANICVAQTAASAGLRWFDVVVPADGISALTAFDQASTLRQITSLYNGKVVAHGADLNFG</sequence>
<evidence type="ECO:0000313" key="3">
    <source>
        <dbReference type="EMBL" id="TXD34029.1"/>
    </source>
</evidence>
<evidence type="ECO:0000256" key="1">
    <source>
        <dbReference type="ARBA" id="ARBA00022801"/>
    </source>
</evidence>
<dbReference type="AlphaFoldDB" id="A0A5C6XA34"/>
<protein>
    <submittedName>
        <fullName evidence="3">Cysteine hydrolase</fullName>
    </submittedName>
</protein>
<comment type="caution">
    <text evidence="3">The sequence shown here is derived from an EMBL/GenBank/DDBJ whole genome shotgun (WGS) entry which is preliminary data.</text>
</comment>
<dbReference type="InterPro" id="IPR000868">
    <property type="entry name" value="Isochorismatase-like_dom"/>
</dbReference>
<organism evidence="3 4">
    <name type="scientific">Lujinxingia vulgaris</name>
    <dbReference type="NCBI Taxonomy" id="2600176"/>
    <lineage>
        <taxon>Bacteria</taxon>
        <taxon>Deltaproteobacteria</taxon>
        <taxon>Bradymonadales</taxon>
        <taxon>Lujinxingiaceae</taxon>
        <taxon>Lujinxingia</taxon>
    </lineage>
</organism>
<dbReference type="EMBL" id="VOSL01000058">
    <property type="protein sequence ID" value="TXD34029.1"/>
    <property type="molecule type" value="Genomic_DNA"/>
</dbReference>
<gene>
    <name evidence="3" type="ORF">FRC96_14825</name>
</gene>
<evidence type="ECO:0000259" key="2">
    <source>
        <dbReference type="Pfam" id="PF00857"/>
    </source>
</evidence>
<dbReference type="CDD" id="cd00431">
    <property type="entry name" value="cysteine_hydrolases"/>
    <property type="match status" value="1"/>
</dbReference>
<name>A0A5C6XA34_9DELT</name>
<dbReference type="GO" id="GO:0008908">
    <property type="term" value="F:isochorismatase activity"/>
    <property type="evidence" value="ECO:0007669"/>
    <property type="project" value="InterPro"/>
</dbReference>
<dbReference type="InterPro" id="IPR016291">
    <property type="entry name" value="Isochorismatase"/>
</dbReference>
<dbReference type="Pfam" id="PF00857">
    <property type="entry name" value="Isochorismatase"/>
    <property type="match status" value="1"/>
</dbReference>
<dbReference type="InterPro" id="IPR036380">
    <property type="entry name" value="Isochorismatase-like_sf"/>
</dbReference>
<keyword evidence="1 3" id="KW-0378">Hydrolase</keyword>
<dbReference type="OrthoDB" id="9791276at2"/>
<accession>A0A5C6XA34</accession>
<dbReference type="Proteomes" id="UP000321046">
    <property type="component" value="Unassembled WGS sequence"/>
</dbReference>
<proteinExistence type="predicted"/>
<dbReference type="PANTHER" id="PTHR43540">
    <property type="entry name" value="PEROXYUREIDOACRYLATE/UREIDOACRYLATE AMIDOHYDROLASE-RELATED"/>
    <property type="match status" value="1"/>
</dbReference>
<dbReference type="PANTHER" id="PTHR43540:SF6">
    <property type="entry name" value="ISOCHORISMATASE-LIKE DOMAIN-CONTAINING PROTEIN"/>
    <property type="match status" value="1"/>
</dbReference>
<dbReference type="SUPFAM" id="SSF52499">
    <property type="entry name" value="Isochorismatase-like hydrolases"/>
    <property type="match status" value="1"/>
</dbReference>
<evidence type="ECO:0000313" key="4">
    <source>
        <dbReference type="Proteomes" id="UP000321046"/>
    </source>
</evidence>